<feature type="transmembrane region" description="Helical" evidence="3">
    <location>
        <begin position="12"/>
        <end position="33"/>
    </location>
</feature>
<sequence>MPATFKIRPRMRTLLSPAVTKAELAGLVAWLWVLLLDPLSGLNLANVLVTACLLALWYFHRVVTSFPVWRVLGGLYIFFLALGFVQVIEAHVALRIFSLPLAVIMVVGSAILFITIQDYLISTTAVWILIWPSLDVGAYQGLEIYLVLFCIFSMMIGFILNLTYLRNMRSVLLIESEFRTLAETDFLTSLLNRRAFMGSFQKVLAQGNSGYFIMLDIDSFKLKNDQYGHDIGDRILCAMATCLKSTPGSHSVGRLGGEEFGVLLLGDDDAIAHEYALRLLAAIRVSVSPPHHYTCSAGIARFSATSDMSAVLKCADSNMYKAKQDGKDRVFQDGKPLVPPFPPAA</sequence>
<evidence type="ECO:0000256" key="2">
    <source>
        <dbReference type="ARBA" id="ARBA00034247"/>
    </source>
</evidence>
<dbReference type="PANTHER" id="PTHR45138:SF9">
    <property type="entry name" value="DIGUANYLATE CYCLASE DGCM-RELATED"/>
    <property type="match status" value="1"/>
</dbReference>
<name>A0A0N0E4G8_9PSED</name>
<keyword evidence="6" id="KW-1185">Reference proteome</keyword>
<dbReference type="EMBL" id="JSYZ01000007">
    <property type="protein sequence ID" value="KPA91256.1"/>
    <property type="molecule type" value="Genomic_DNA"/>
</dbReference>
<dbReference type="RefSeq" id="WP_054056683.1">
    <property type="nucleotide sequence ID" value="NZ_JSYZ01000007.1"/>
</dbReference>
<feature type="transmembrane region" description="Helical" evidence="3">
    <location>
        <begin position="71"/>
        <end position="88"/>
    </location>
</feature>
<dbReference type="InterPro" id="IPR043128">
    <property type="entry name" value="Rev_trsase/Diguanyl_cyclase"/>
</dbReference>
<feature type="transmembrane region" description="Helical" evidence="3">
    <location>
        <begin position="94"/>
        <end position="114"/>
    </location>
</feature>
<keyword evidence="3" id="KW-0812">Transmembrane</keyword>
<dbReference type="CDD" id="cd01949">
    <property type="entry name" value="GGDEF"/>
    <property type="match status" value="1"/>
</dbReference>
<dbReference type="GO" id="GO:0052621">
    <property type="term" value="F:diguanylate cyclase activity"/>
    <property type="evidence" value="ECO:0007669"/>
    <property type="project" value="UniProtKB-EC"/>
</dbReference>
<organism evidence="5 6">
    <name type="scientific">Pseudomonas asplenii</name>
    <dbReference type="NCBI Taxonomy" id="53407"/>
    <lineage>
        <taxon>Bacteria</taxon>
        <taxon>Pseudomonadati</taxon>
        <taxon>Pseudomonadota</taxon>
        <taxon>Gammaproteobacteria</taxon>
        <taxon>Pseudomonadales</taxon>
        <taxon>Pseudomonadaceae</taxon>
        <taxon>Pseudomonas</taxon>
    </lineage>
</organism>
<proteinExistence type="predicted"/>
<protein>
    <recommendedName>
        <fullName evidence="1">diguanylate cyclase</fullName>
        <ecNumber evidence="1">2.7.7.65</ecNumber>
    </recommendedName>
</protein>
<evidence type="ECO:0000256" key="3">
    <source>
        <dbReference type="SAM" id="Phobius"/>
    </source>
</evidence>
<dbReference type="EC" id="2.7.7.65" evidence="1"/>
<dbReference type="NCBIfam" id="TIGR00254">
    <property type="entry name" value="GGDEF"/>
    <property type="match status" value="1"/>
</dbReference>
<dbReference type="OrthoDB" id="9812260at2"/>
<comment type="caution">
    <text evidence="5">The sequence shown here is derived from an EMBL/GenBank/DDBJ whole genome shotgun (WGS) entry which is preliminary data.</text>
</comment>
<dbReference type="Pfam" id="PF00990">
    <property type="entry name" value="GGDEF"/>
    <property type="match status" value="1"/>
</dbReference>
<evidence type="ECO:0000313" key="5">
    <source>
        <dbReference type="EMBL" id="KPA91256.1"/>
    </source>
</evidence>
<dbReference type="SUPFAM" id="SSF55073">
    <property type="entry name" value="Nucleotide cyclase"/>
    <property type="match status" value="1"/>
</dbReference>
<feature type="domain" description="GGDEF" evidence="4">
    <location>
        <begin position="208"/>
        <end position="335"/>
    </location>
</feature>
<comment type="catalytic activity">
    <reaction evidence="2">
        <text>2 GTP = 3',3'-c-di-GMP + 2 diphosphate</text>
        <dbReference type="Rhea" id="RHEA:24898"/>
        <dbReference type="ChEBI" id="CHEBI:33019"/>
        <dbReference type="ChEBI" id="CHEBI:37565"/>
        <dbReference type="ChEBI" id="CHEBI:58805"/>
        <dbReference type="EC" id="2.7.7.65"/>
    </reaction>
</comment>
<dbReference type="PROSITE" id="PS50887">
    <property type="entry name" value="GGDEF"/>
    <property type="match status" value="1"/>
</dbReference>
<feature type="transmembrane region" description="Helical" evidence="3">
    <location>
        <begin position="119"/>
        <end position="138"/>
    </location>
</feature>
<feature type="transmembrane region" description="Helical" evidence="3">
    <location>
        <begin position="144"/>
        <end position="165"/>
    </location>
</feature>
<dbReference type="PANTHER" id="PTHR45138">
    <property type="entry name" value="REGULATORY COMPONENTS OF SENSORY TRANSDUCTION SYSTEM"/>
    <property type="match status" value="1"/>
</dbReference>
<evidence type="ECO:0000313" key="6">
    <source>
        <dbReference type="Proteomes" id="UP000037931"/>
    </source>
</evidence>
<dbReference type="SMART" id="SM00267">
    <property type="entry name" value="GGDEF"/>
    <property type="match status" value="1"/>
</dbReference>
<reference evidence="5 6" key="1">
    <citation type="journal article" date="2015" name="PLoS ONE">
        <title>Rice-Infecting Pseudomonas Genomes Are Highly Accessorized and Harbor Multiple Putative Virulence Mechanisms to Cause Sheath Brown Rot.</title>
        <authorList>
            <person name="Quibod I.L."/>
            <person name="Grande G."/>
            <person name="Oreiro E.G."/>
            <person name="Borja F.N."/>
            <person name="Dossa G.S."/>
            <person name="Mauleon R."/>
            <person name="Cruz C.V."/>
            <person name="Oliva R."/>
        </authorList>
    </citation>
    <scope>NUCLEOTIDE SEQUENCE [LARGE SCALE GENOMIC DNA]</scope>
    <source>
        <strain evidence="5 6">IRRI 6609</strain>
    </source>
</reference>
<keyword evidence="3" id="KW-0472">Membrane</keyword>
<dbReference type="Proteomes" id="UP000037931">
    <property type="component" value="Unassembled WGS sequence"/>
</dbReference>
<feature type="transmembrane region" description="Helical" evidence="3">
    <location>
        <begin position="39"/>
        <end position="59"/>
    </location>
</feature>
<evidence type="ECO:0000256" key="1">
    <source>
        <dbReference type="ARBA" id="ARBA00012528"/>
    </source>
</evidence>
<dbReference type="InterPro" id="IPR029787">
    <property type="entry name" value="Nucleotide_cyclase"/>
</dbReference>
<keyword evidence="3" id="KW-1133">Transmembrane helix</keyword>
<dbReference type="PATRIC" id="fig|50340.43.peg.5507"/>
<dbReference type="InterPro" id="IPR050469">
    <property type="entry name" value="Diguanylate_Cyclase"/>
</dbReference>
<dbReference type="InterPro" id="IPR000160">
    <property type="entry name" value="GGDEF_dom"/>
</dbReference>
<dbReference type="Gene3D" id="3.30.70.270">
    <property type="match status" value="1"/>
</dbReference>
<accession>A0A0N0E4G8</accession>
<dbReference type="AlphaFoldDB" id="A0A0N0E4G8"/>
<evidence type="ECO:0000259" key="4">
    <source>
        <dbReference type="PROSITE" id="PS50887"/>
    </source>
</evidence>
<gene>
    <name evidence="5" type="ORF">PF66_02139</name>
</gene>
<dbReference type="STRING" id="50340.PF66_02139"/>